<keyword evidence="11" id="KW-1185">Reference proteome</keyword>
<dbReference type="KEGG" id="bcv:Bcav_2064"/>
<feature type="transmembrane region" description="Helical" evidence="8">
    <location>
        <begin position="108"/>
        <end position="126"/>
    </location>
</feature>
<dbReference type="AlphaFoldDB" id="C5C6B3"/>
<dbReference type="SUPFAM" id="SSF56317">
    <property type="entry name" value="Carbon-nitrogen hydrolase"/>
    <property type="match status" value="1"/>
</dbReference>
<evidence type="ECO:0000256" key="8">
    <source>
        <dbReference type="HAMAP-Rule" id="MF_01148"/>
    </source>
</evidence>
<feature type="transmembrane region" description="Helical" evidence="8">
    <location>
        <begin position="187"/>
        <end position="209"/>
    </location>
</feature>
<feature type="transmembrane region" description="Helical" evidence="8">
    <location>
        <begin position="155"/>
        <end position="180"/>
    </location>
</feature>
<dbReference type="RefSeq" id="WP_015882559.1">
    <property type="nucleotide sequence ID" value="NC_012669.1"/>
</dbReference>
<feature type="domain" description="CN hydrolase" evidence="9">
    <location>
        <begin position="218"/>
        <end position="477"/>
    </location>
</feature>
<dbReference type="GO" id="GO:0005886">
    <property type="term" value="C:plasma membrane"/>
    <property type="evidence" value="ECO:0007669"/>
    <property type="project" value="UniProtKB-SubCell"/>
</dbReference>
<evidence type="ECO:0000259" key="9">
    <source>
        <dbReference type="PROSITE" id="PS50263"/>
    </source>
</evidence>
<keyword evidence="5 8" id="KW-1133">Transmembrane helix</keyword>
<dbReference type="STRING" id="471853.Bcav_2064"/>
<keyword evidence="4 8" id="KW-0812">Transmembrane</keyword>
<comment type="similarity">
    <text evidence="8">Belongs to the CN hydrolase family. Apolipoprotein N-acyltransferase subfamily.</text>
</comment>
<feature type="transmembrane region" description="Helical" evidence="8">
    <location>
        <begin position="484"/>
        <end position="504"/>
    </location>
</feature>
<reference evidence="10 11" key="1">
    <citation type="journal article" date="2009" name="Stand. Genomic Sci.">
        <title>Complete genome sequence of Beutenbergia cavernae type strain (HKI 0122).</title>
        <authorList>
            <person name="Land M."/>
            <person name="Pukall R."/>
            <person name="Abt B."/>
            <person name="Goker M."/>
            <person name="Rohde M."/>
            <person name="Glavina Del Rio T."/>
            <person name="Tice H."/>
            <person name="Copeland A."/>
            <person name="Cheng J.F."/>
            <person name="Lucas S."/>
            <person name="Chen F."/>
            <person name="Nolan M."/>
            <person name="Bruce D."/>
            <person name="Goodwin L."/>
            <person name="Pitluck S."/>
            <person name="Ivanova N."/>
            <person name="Mavromatis K."/>
            <person name="Ovchinnikova G."/>
            <person name="Pati A."/>
            <person name="Chen A."/>
            <person name="Palaniappan K."/>
            <person name="Hauser L."/>
            <person name="Chang Y.J."/>
            <person name="Jefferies C.C."/>
            <person name="Saunders E."/>
            <person name="Brettin T."/>
            <person name="Detter J.C."/>
            <person name="Han C."/>
            <person name="Chain P."/>
            <person name="Bristow J."/>
            <person name="Eisen J.A."/>
            <person name="Markowitz V."/>
            <person name="Hugenholtz P."/>
            <person name="Kyrpides N.C."/>
            <person name="Klenk H.P."/>
            <person name="Lapidus A."/>
        </authorList>
    </citation>
    <scope>NUCLEOTIDE SEQUENCE [LARGE SCALE GENOMIC DNA]</scope>
    <source>
        <strain evidence="11">ATCC BAA-8 / DSM 12333 / NBRC 16432</strain>
    </source>
</reference>
<dbReference type="CDD" id="cd07571">
    <property type="entry name" value="ALP_N-acyl_transferase"/>
    <property type="match status" value="1"/>
</dbReference>
<dbReference type="PANTHER" id="PTHR38686:SF1">
    <property type="entry name" value="APOLIPOPROTEIN N-ACYLTRANSFERASE"/>
    <property type="match status" value="1"/>
</dbReference>
<feature type="transmembrane region" description="Helical" evidence="8">
    <location>
        <begin position="52"/>
        <end position="72"/>
    </location>
</feature>
<comment type="pathway">
    <text evidence="8">Protein modification; lipoprotein biosynthesis (N-acyl transfer).</text>
</comment>
<keyword evidence="7 8" id="KW-0012">Acyltransferase</keyword>
<keyword evidence="3 8" id="KW-0808">Transferase</keyword>
<evidence type="ECO:0000256" key="2">
    <source>
        <dbReference type="ARBA" id="ARBA00022475"/>
    </source>
</evidence>
<evidence type="ECO:0000256" key="4">
    <source>
        <dbReference type="ARBA" id="ARBA00022692"/>
    </source>
</evidence>
<accession>C5C6B3</accession>
<comment type="catalytic activity">
    <reaction evidence="8">
        <text>N-terminal S-1,2-diacyl-sn-glyceryl-L-cysteinyl-[lipoprotein] + a glycerophospholipid = N-acyl-S-1,2-diacyl-sn-glyceryl-L-cysteinyl-[lipoprotein] + a 2-acyl-sn-glycero-3-phospholipid + H(+)</text>
        <dbReference type="Rhea" id="RHEA:48228"/>
        <dbReference type="Rhea" id="RHEA-COMP:14681"/>
        <dbReference type="Rhea" id="RHEA-COMP:14684"/>
        <dbReference type="ChEBI" id="CHEBI:15378"/>
        <dbReference type="ChEBI" id="CHEBI:136912"/>
        <dbReference type="ChEBI" id="CHEBI:140656"/>
        <dbReference type="ChEBI" id="CHEBI:140657"/>
        <dbReference type="ChEBI" id="CHEBI:140660"/>
        <dbReference type="EC" id="2.3.1.269"/>
    </reaction>
</comment>
<evidence type="ECO:0000256" key="5">
    <source>
        <dbReference type="ARBA" id="ARBA00022989"/>
    </source>
</evidence>
<dbReference type="PROSITE" id="PS50263">
    <property type="entry name" value="CN_HYDROLASE"/>
    <property type="match status" value="1"/>
</dbReference>
<evidence type="ECO:0000313" key="11">
    <source>
        <dbReference type="Proteomes" id="UP000007962"/>
    </source>
</evidence>
<comment type="subcellular location">
    <subcellularLocation>
        <location evidence="1 8">Cell membrane</location>
        <topology evidence="1 8">Multi-pass membrane protein</topology>
    </subcellularLocation>
</comment>
<comment type="function">
    <text evidence="8">Catalyzes the phospholipid dependent N-acylation of the N-terminal cysteine of apolipoprotein, the last step in lipoprotein maturation.</text>
</comment>
<dbReference type="Proteomes" id="UP000007962">
    <property type="component" value="Chromosome"/>
</dbReference>
<evidence type="ECO:0000313" key="10">
    <source>
        <dbReference type="EMBL" id="ACQ80319.1"/>
    </source>
</evidence>
<name>C5C6B3_BEUC1</name>
<dbReference type="Pfam" id="PF00795">
    <property type="entry name" value="CN_hydrolase"/>
    <property type="match status" value="1"/>
</dbReference>
<dbReference type="Gene3D" id="3.60.110.10">
    <property type="entry name" value="Carbon-nitrogen hydrolase"/>
    <property type="match status" value="1"/>
</dbReference>
<dbReference type="PANTHER" id="PTHR38686">
    <property type="entry name" value="APOLIPOPROTEIN N-ACYLTRANSFERASE"/>
    <property type="match status" value="1"/>
</dbReference>
<protein>
    <recommendedName>
        <fullName evidence="8">Apolipoprotein N-acyltransferase</fullName>
        <shortName evidence="8">ALP N-acyltransferase</shortName>
        <ecNumber evidence="8">2.3.1.269</ecNumber>
    </recommendedName>
</protein>
<evidence type="ECO:0000256" key="3">
    <source>
        <dbReference type="ARBA" id="ARBA00022679"/>
    </source>
</evidence>
<organism evidence="10 11">
    <name type="scientific">Beutenbergia cavernae (strain ATCC BAA-8 / DSM 12333 / CCUG 43141 / JCM 11478 / NBRC 16432 / NCIMB 13614 / HKI 0122)</name>
    <dbReference type="NCBI Taxonomy" id="471853"/>
    <lineage>
        <taxon>Bacteria</taxon>
        <taxon>Bacillati</taxon>
        <taxon>Actinomycetota</taxon>
        <taxon>Actinomycetes</taxon>
        <taxon>Micrococcales</taxon>
        <taxon>Beutenbergiaceae</taxon>
        <taxon>Beutenbergia</taxon>
    </lineage>
</organism>
<dbReference type="GO" id="GO:0042158">
    <property type="term" value="P:lipoprotein biosynthetic process"/>
    <property type="evidence" value="ECO:0007669"/>
    <property type="project" value="UniProtKB-UniRule"/>
</dbReference>
<dbReference type="eggNOG" id="COG0815">
    <property type="taxonomic scope" value="Bacteria"/>
</dbReference>
<dbReference type="EMBL" id="CP001618">
    <property type="protein sequence ID" value="ACQ80319.1"/>
    <property type="molecule type" value="Genomic_DNA"/>
</dbReference>
<dbReference type="HOGENOM" id="CLU_019563_0_1_11"/>
<keyword evidence="2 8" id="KW-1003">Cell membrane</keyword>
<dbReference type="UniPathway" id="UPA00666"/>
<sequence length="508" mass="53937">MPSPPSRAWTLLLAAGGGLLTDTAFPMRSWWPFAFLGIALLALALRRDSARWAFVVGTVWGLAFFSVHLWWANDAVGSVPWVALSVFEACAVGLFGVAWAWIRRVPWIAAHTTAQTFAFAFAWTSIEQLRSQVPFGGFPWGKLAFSQVESPLLRLASIGGAPVVSAVVAALGFLLAVAWWRLRTLRIAATAGAVVVTVGVVAACLAIPLDTRAENGTMRIGAVQGNVAEPGLGAFDNAREVTDNHARGTEELAEAEGPGTLDVVVWPENAADYDPRSDAAAGDAVERAAQAAEAPILLGTQRFADDTRYNESILWEPGVGATQVYAKQRPAPFAEYIPLRDLARRFSSAVDLVTVDMSAGTEVGVIDVPVDSGSIPVGPVICFEVAYDDLVRDAVVAGAQVLVVQTNNASFGYTAESEQQLAMTRFRAVELGRTAVQISTVGVSGVATPNGVLRHETELFTPAQFAETVPLRTSLTPAARLGDVPVITMAVLAAVAFVGGIATWRRRA</sequence>
<evidence type="ECO:0000256" key="1">
    <source>
        <dbReference type="ARBA" id="ARBA00004651"/>
    </source>
</evidence>
<gene>
    <name evidence="8" type="primary">lnt</name>
    <name evidence="10" type="ordered locus">Bcav_2064</name>
</gene>
<dbReference type="InterPro" id="IPR003010">
    <property type="entry name" value="C-N_Hydrolase"/>
</dbReference>
<dbReference type="NCBIfam" id="TIGR00546">
    <property type="entry name" value="lnt"/>
    <property type="match status" value="1"/>
</dbReference>
<feature type="transmembrane region" description="Helical" evidence="8">
    <location>
        <begin position="30"/>
        <end position="45"/>
    </location>
</feature>
<keyword evidence="6 8" id="KW-0472">Membrane</keyword>
<proteinExistence type="inferred from homology"/>
<dbReference type="HAMAP" id="MF_01148">
    <property type="entry name" value="Lnt"/>
    <property type="match status" value="1"/>
</dbReference>
<dbReference type="GO" id="GO:0016410">
    <property type="term" value="F:N-acyltransferase activity"/>
    <property type="evidence" value="ECO:0007669"/>
    <property type="project" value="UniProtKB-UniRule"/>
</dbReference>
<dbReference type="Pfam" id="PF20154">
    <property type="entry name" value="LNT_N"/>
    <property type="match status" value="1"/>
</dbReference>
<keyword evidence="10" id="KW-0449">Lipoprotein</keyword>
<dbReference type="InterPro" id="IPR045378">
    <property type="entry name" value="LNT_N"/>
</dbReference>
<evidence type="ECO:0000256" key="7">
    <source>
        <dbReference type="ARBA" id="ARBA00023315"/>
    </source>
</evidence>
<dbReference type="InterPro" id="IPR036526">
    <property type="entry name" value="C-N_Hydrolase_sf"/>
</dbReference>
<dbReference type="EC" id="2.3.1.269" evidence="8"/>
<feature type="transmembrane region" description="Helical" evidence="8">
    <location>
        <begin position="78"/>
        <end position="101"/>
    </location>
</feature>
<dbReference type="InterPro" id="IPR004563">
    <property type="entry name" value="Apolipo_AcylTrfase"/>
</dbReference>
<evidence type="ECO:0000256" key="6">
    <source>
        <dbReference type="ARBA" id="ARBA00023136"/>
    </source>
</evidence>